<protein>
    <submittedName>
        <fullName evidence="8">Multisubstrate pseudouridine synthase 7</fullName>
        <ecNumber evidence="8">5.4.99.27</ecNumber>
    </submittedName>
</protein>
<dbReference type="InterPro" id="IPR011760">
    <property type="entry name" value="PsdUridine_synth_TruD_insert"/>
</dbReference>
<dbReference type="InterPro" id="IPR020119">
    <property type="entry name" value="PsdUridine_synth_TruD_CS"/>
</dbReference>
<dbReference type="CDD" id="cd02576">
    <property type="entry name" value="PseudoU_synth_ScPUS7"/>
    <property type="match status" value="1"/>
</dbReference>
<dbReference type="GO" id="GO:0008033">
    <property type="term" value="P:tRNA processing"/>
    <property type="evidence" value="ECO:0007669"/>
    <property type="project" value="UniProtKB-KW"/>
</dbReference>
<reference evidence="8" key="1">
    <citation type="submission" date="2023-01" db="EMBL/GenBank/DDBJ databases">
        <title>Genome assembly of the deep-sea coral Lophelia pertusa.</title>
        <authorList>
            <person name="Herrera S."/>
            <person name="Cordes E."/>
        </authorList>
    </citation>
    <scope>NUCLEOTIDE SEQUENCE</scope>
    <source>
        <strain evidence="8">USNM1676648</strain>
        <tissue evidence="8">Polyp</tissue>
    </source>
</reference>
<dbReference type="PANTHER" id="PTHR13326:SF31">
    <property type="entry name" value="PSEUDOURIDYLATE SYNTHASE 7 HOMOLOG"/>
    <property type="match status" value="1"/>
</dbReference>
<dbReference type="Proteomes" id="UP001163046">
    <property type="component" value="Unassembled WGS sequence"/>
</dbReference>
<accession>A0A9X0CWR8</accession>
<dbReference type="EC" id="5.4.99.27" evidence="8"/>
<dbReference type="Gene3D" id="3.30.2350.20">
    <property type="entry name" value="TruD, catalytic domain"/>
    <property type="match status" value="1"/>
</dbReference>
<evidence type="ECO:0000313" key="8">
    <source>
        <dbReference type="EMBL" id="KAJ7378416.1"/>
    </source>
</evidence>
<feature type="region of interest" description="Disordered" evidence="5">
    <location>
        <begin position="76"/>
        <end position="100"/>
    </location>
</feature>
<feature type="compositionally biased region" description="Basic and acidic residues" evidence="5">
    <location>
        <begin position="89"/>
        <end position="100"/>
    </location>
</feature>
<dbReference type="GO" id="GO:0160150">
    <property type="term" value="F:tRNA pseudouridine(13) synthase activity"/>
    <property type="evidence" value="ECO:0007669"/>
    <property type="project" value="UniProtKB-EC"/>
</dbReference>
<gene>
    <name evidence="8" type="primary">PUS7_2</name>
    <name evidence="8" type="ORF">OS493_022950</name>
</gene>
<comment type="caution">
    <text evidence="8">The sequence shown here is derived from an EMBL/GenBank/DDBJ whole genome shotgun (WGS) entry which is preliminary data.</text>
</comment>
<evidence type="ECO:0000256" key="1">
    <source>
        <dbReference type="ARBA" id="ARBA00007953"/>
    </source>
</evidence>
<dbReference type="PROSITE" id="PS50984">
    <property type="entry name" value="TRUD"/>
    <property type="match status" value="1"/>
</dbReference>
<evidence type="ECO:0000259" key="7">
    <source>
        <dbReference type="PROSITE" id="PS51061"/>
    </source>
</evidence>
<sequence length="420" mass="47440">MAEEAVNFEPESKRARISLEPSETKLISGTDNQASEEHNDKLSSCVQRTDTEGKKLENASLTGAEHVVETQDKVIRGETNLEYGPPIRESPKRDPDTLKHAGASEKDVGILEFVSNLPGFHGVLKQRYTDFIVSERDLQGNLVRLSDTSIPQEEKSKEFDLDILSAEEKEKIQQVVDDQEKKASVVLSPDNDKEHRRLVHRAIRENFSSMDSDTVDVGNKKAVRVFHKQDFSGKRRDTRWPSELGNYCWFVLYKENKDTMDAISLLSKLLQIKAGSFGYAGTKDRRAVTTQQVSVYRARAEQLQDLNATLRNMCLGNFKYCKEPLKLGSLSGNHFVVTLRNVTGDHDKIEESLESLKVSGFINYFGLQRFGTTSVPTHKIGRALLLSNWSEAIDLILNPRDGEPDDLTAARQHWKDTKQC</sequence>
<dbReference type="InterPro" id="IPR042214">
    <property type="entry name" value="TruD_catalytic"/>
</dbReference>
<evidence type="ECO:0000256" key="5">
    <source>
        <dbReference type="SAM" id="MobiDB-lite"/>
    </source>
</evidence>
<keyword evidence="9" id="KW-1185">Reference proteome</keyword>
<name>A0A9X0CWR8_9CNID</name>
<evidence type="ECO:0000313" key="9">
    <source>
        <dbReference type="Proteomes" id="UP001163046"/>
    </source>
</evidence>
<feature type="domain" description="TRUD" evidence="6">
    <location>
        <begin position="360"/>
        <end position="420"/>
    </location>
</feature>
<feature type="region of interest" description="Disordered" evidence="5">
    <location>
        <begin position="1"/>
        <end position="50"/>
    </location>
</feature>
<dbReference type="NCBIfam" id="TIGR00094">
    <property type="entry name" value="tRNA_TruD_broad"/>
    <property type="match status" value="1"/>
</dbReference>
<dbReference type="InterPro" id="IPR001656">
    <property type="entry name" value="PsdUridine_synth_TruD"/>
</dbReference>
<dbReference type="Pfam" id="PF01142">
    <property type="entry name" value="TruD"/>
    <property type="match status" value="1"/>
</dbReference>
<keyword evidence="3 8" id="KW-0413">Isomerase</keyword>
<proteinExistence type="inferred from homology"/>
<organism evidence="8 9">
    <name type="scientific">Desmophyllum pertusum</name>
    <dbReference type="NCBI Taxonomy" id="174260"/>
    <lineage>
        <taxon>Eukaryota</taxon>
        <taxon>Metazoa</taxon>
        <taxon>Cnidaria</taxon>
        <taxon>Anthozoa</taxon>
        <taxon>Hexacorallia</taxon>
        <taxon>Scleractinia</taxon>
        <taxon>Caryophylliina</taxon>
        <taxon>Caryophylliidae</taxon>
        <taxon>Desmophyllum</taxon>
    </lineage>
</organism>
<dbReference type="SUPFAM" id="SSF55120">
    <property type="entry name" value="Pseudouridine synthase"/>
    <property type="match status" value="1"/>
</dbReference>
<comment type="catalytic activity">
    <reaction evidence="4">
        <text>a uridine in tRNA = a pseudouridine in tRNA</text>
        <dbReference type="Rhea" id="RHEA:54572"/>
        <dbReference type="Rhea" id="RHEA-COMP:13339"/>
        <dbReference type="Rhea" id="RHEA-COMP:13934"/>
        <dbReference type="ChEBI" id="CHEBI:65314"/>
        <dbReference type="ChEBI" id="CHEBI:65315"/>
    </reaction>
</comment>
<dbReference type="InterPro" id="IPR020103">
    <property type="entry name" value="PsdUridine_synth_cat_dom_sf"/>
</dbReference>
<dbReference type="OrthoDB" id="447290at2759"/>
<dbReference type="InterPro" id="IPR001374">
    <property type="entry name" value="R3H_dom"/>
</dbReference>
<dbReference type="CDD" id="cd02325">
    <property type="entry name" value="R3H"/>
    <property type="match status" value="1"/>
</dbReference>
<dbReference type="PROSITE" id="PS01268">
    <property type="entry name" value="UPF0024"/>
    <property type="match status" value="1"/>
</dbReference>
<dbReference type="GO" id="GO:0003723">
    <property type="term" value="F:RNA binding"/>
    <property type="evidence" value="ECO:0007669"/>
    <property type="project" value="InterPro"/>
</dbReference>
<evidence type="ECO:0000256" key="2">
    <source>
        <dbReference type="ARBA" id="ARBA00022694"/>
    </source>
</evidence>
<evidence type="ECO:0000256" key="4">
    <source>
        <dbReference type="ARBA" id="ARBA00036943"/>
    </source>
</evidence>
<keyword evidence="2" id="KW-0819">tRNA processing</keyword>
<evidence type="ECO:0000256" key="3">
    <source>
        <dbReference type="ARBA" id="ARBA00023235"/>
    </source>
</evidence>
<dbReference type="GO" id="GO:0005634">
    <property type="term" value="C:nucleus"/>
    <property type="evidence" value="ECO:0007669"/>
    <property type="project" value="TreeGrafter"/>
</dbReference>
<dbReference type="GO" id="GO:0001522">
    <property type="term" value="P:pseudouridine synthesis"/>
    <property type="evidence" value="ECO:0007669"/>
    <property type="project" value="InterPro"/>
</dbReference>
<evidence type="ECO:0000259" key="6">
    <source>
        <dbReference type="PROSITE" id="PS50984"/>
    </source>
</evidence>
<dbReference type="PANTHER" id="PTHR13326">
    <property type="entry name" value="TRNA PSEUDOURIDINE SYNTHASE D"/>
    <property type="match status" value="1"/>
</dbReference>
<dbReference type="EMBL" id="MU826366">
    <property type="protein sequence ID" value="KAJ7378416.1"/>
    <property type="molecule type" value="Genomic_DNA"/>
</dbReference>
<comment type="similarity">
    <text evidence="1">Belongs to the pseudouridine synthase TruD family.</text>
</comment>
<dbReference type="FunFam" id="3.30.2350.20:FF:000003">
    <property type="entry name" value="Pseudouridylate synthase 7 homolog"/>
    <property type="match status" value="1"/>
</dbReference>
<feature type="domain" description="R3H" evidence="7">
    <location>
        <begin position="162"/>
        <end position="229"/>
    </location>
</feature>
<dbReference type="PROSITE" id="PS51061">
    <property type="entry name" value="R3H"/>
    <property type="match status" value="1"/>
</dbReference>
<dbReference type="AlphaFoldDB" id="A0A9X0CWR8"/>